<protein>
    <submittedName>
        <fullName evidence="3">Uncharacterized protein</fullName>
    </submittedName>
</protein>
<dbReference type="HOGENOM" id="CLU_050570_0_0_1"/>
<feature type="region of interest" description="Disordered" evidence="2">
    <location>
        <begin position="48"/>
        <end position="81"/>
    </location>
</feature>
<dbReference type="RefSeq" id="XP_003686139.1">
    <property type="nucleotide sequence ID" value="XM_003686091.1"/>
</dbReference>
<dbReference type="EMBL" id="HE612861">
    <property type="protein sequence ID" value="CCE63705.1"/>
    <property type="molecule type" value="Genomic_DNA"/>
</dbReference>
<feature type="compositionally biased region" description="Acidic residues" evidence="2">
    <location>
        <begin position="150"/>
        <end position="160"/>
    </location>
</feature>
<dbReference type="GeneID" id="11535664"/>
<evidence type="ECO:0000313" key="4">
    <source>
        <dbReference type="Proteomes" id="UP000005666"/>
    </source>
</evidence>
<feature type="region of interest" description="Disordered" evidence="2">
    <location>
        <begin position="234"/>
        <end position="289"/>
    </location>
</feature>
<feature type="region of interest" description="Disordered" evidence="2">
    <location>
        <begin position="124"/>
        <end position="204"/>
    </location>
</feature>
<evidence type="ECO:0000256" key="2">
    <source>
        <dbReference type="SAM" id="MobiDB-lite"/>
    </source>
</evidence>
<feature type="compositionally biased region" description="Basic and acidic residues" evidence="2">
    <location>
        <begin position="48"/>
        <end position="60"/>
    </location>
</feature>
<keyword evidence="1" id="KW-0175">Coiled coil</keyword>
<feature type="compositionally biased region" description="Basic and acidic residues" evidence="2">
    <location>
        <begin position="167"/>
        <end position="204"/>
    </location>
</feature>
<feature type="compositionally biased region" description="Basic and acidic residues" evidence="2">
    <location>
        <begin position="135"/>
        <end position="149"/>
    </location>
</feature>
<dbReference type="Proteomes" id="UP000005666">
    <property type="component" value="Chromosome 6"/>
</dbReference>
<sequence length="439" mass="49366">MSTNKETIDDRFTKIENDLEQMNKLIDENLKVDDDKLAVEAMTDIQEEAAHEKDVVKEKEQEEEAEVVKGSADEVENEKQEELTFVNDSNIRELNEMLEAEIDSTSVTEETKVTAVIKETEDTAIPEKTISDTAKVTEHEAENDLKHDDENEEMLEDTTEDIVTSHVESDTVDKPQKELEEAAKDTVDEGKIQEHPIEDTPELKGSKIDTALASSCQTSPEPKETDFMIEHGVDKSTTNDGILDSSVEENTAVKKSSSPMENLSPIMLPKNTAPREFNDTEQSNNKSSLRRTTNPFRVISVGAAHSRTPSGASSRVASANISLGNESQENSRVSSISSDGKAEHNVSNENSIDKLQSRHDYLIDKCSKLQKEINYLKKMSNQAMLSIEDTRKLKNALEKLQEYLDKKTKEKYDTGVMLSRHLRKQINRGEQGQFWISNK</sequence>
<feature type="compositionally biased region" description="Polar residues" evidence="2">
    <location>
        <begin position="280"/>
        <end position="289"/>
    </location>
</feature>
<evidence type="ECO:0000256" key="1">
    <source>
        <dbReference type="SAM" id="Coils"/>
    </source>
</evidence>
<dbReference type="AlphaFoldDB" id="G8BUB9"/>
<accession>G8BUB9</accession>
<dbReference type="OrthoDB" id="3993315at2759"/>
<feature type="coiled-coil region" evidence="1">
    <location>
        <begin position="352"/>
        <end position="410"/>
    </location>
</feature>
<keyword evidence="4" id="KW-1185">Reference proteome</keyword>
<organism evidence="3 4">
    <name type="scientific">Tetrapisispora phaffii (strain ATCC 24235 / CBS 4417 / NBRC 1672 / NRRL Y-8282 / UCD 70-5)</name>
    <name type="common">Yeast</name>
    <name type="synonym">Fabospora phaffii</name>
    <dbReference type="NCBI Taxonomy" id="1071381"/>
    <lineage>
        <taxon>Eukaryota</taxon>
        <taxon>Fungi</taxon>
        <taxon>Dikarya</taxon>
        <taxon>Ascomycota</taxon>
        <taxon>Saccharomycotina</taxon>
        <taxon>Saccharomycetes</taxon>
        <taxon>Saccharomycetales</taxon>
        <taxon>Saccharomycetaceae</taxon>
        <taxon>Tetrapisispora</taxon>
    </lineage>
</organism>
<evidence type="ECO:0000313" key="3">
    <source>
        <dbReference type="EMBL" id="CCE63705.1"/>
    </source>
</evidence>
<feature type="compositionally biased region" description="Polar residues" evidence="2">
    <location>
        <begin position="324"/>
        <end position="338"/>
    </location>
</feature>
<dbReference type="OMA" id="NTAPREF"/>
<feature type="region of interest" description="Disordered" evidence="2">
    <location>
        <begin position="324"/>
        <end position="345"/>
    </location>
</feature>
<dbReference type="eggNOG" id="ENOG502S1ET">
    <property type="taxonomic scope" value="Eukaryota"/>
</dbReference>
<dbReference type="STRING" id="1071381.G8BUB9"/>
<name>G8BUB9_TETPH</name>
<proteinExistence type="predicted"/>
<reference evidence="3 4" key="1">
    <citation type="journal article" date="2011" name="Proc. Natl. Acad. Sci. U.S.A.">
        <title>Evolutionary erosion of yeast sex chromosomes by mating-type switching accidents.</title>
        <authorList>
            <person name="Gordon J.L."/>
            <person name="Armisen D."/>
            <person name="Proux-Wera E."/>
            <person name="Oheigeartaigh S.S."/>
            <person name="Byrne K.P."/>
            <person name="Wolfe K.H."/>
        </authorList>
    </citation>
    <scope>NUCLEOTIDE SEQUENCE [LARGE SCALE GENOMIC DNA]</scope>
    <source>
        <strain evidence="4">ATCC 24235 / CBS 4417 / NBRC 1672 / NRRL Y-8282 / UCD 70-5</strain>
    </source>
</reference>
<gene>
    <name evidence="3" type="primary">TPHA0F02240</name>
    <name evidence="3" type="ordered locus">TPHA_0F02240</name>
</gene>
<dbReference type="KEGG" id="tpf:TPHA_0F02240"/>